<evidence type="ECO:0000256" key="1">
    <source>
        <dbReference type="ARBA" id="ARBA00022679"/>
    </source>
</evidence>
<evidence type="ECO:0000313" key="2">
    <source>
        <dbReference type="EMBL" id="MDC7692769.1"/>
    </source>
</evidence>
<name>A0ABT5I9A9_9CAUL</name>
<dbReference type="Proteomes" id="UP001216595">
    <property type="component" value="Unassembled WGS sequence"/>
</dbReference>
<proteinExistence type="predicted"/>
<keyword evidence="3" id="KW-1185">Reference proteome</keyword>
<dbReference type="SUPFAM" id="SSF53756">
    <property type="entry name" value="UDP-Glycosyltransferase/glycogen phosphorylase"/>
    <property type="match status" value="1"/>
</dbReference>
<dbReference type="RefSeq" id="WP_272739546.1">
    <property type="nucleotide sequence ID" value="NZ_JAQQKW010000001.1"/>
</dbReference>
<organism evidence="2 3">
    <name type="scientific">Asticcacaulis currens</name>
    <dbReference type="NCBI Taxonomy" id="2984210"/>
    <lineage>
        <taxon>Bacteria</taxon>
        <taxon>Pseudomonadati</taxon>
        <taxon>Pseudomonadota</taxon>
        <taxon>Alphaproteobacteria</taxon>
        <taxon>Caulobacterales</taxon>
        <taxon>Caulobacteraceae</taxon>
        <taxon>Asticcacaulis</taxon>
    </lineage>
</organism>
<gene>
    <name evidence="2" type="ORF">PQU94_00575</name>
</gene>
<reference evidence="2 3" key="1">
    <citation type="submission" date="2023-01" db="EMBL/GenBank/DDBJ databases">
        <title>Novel species of the genus Asticcacaulis isolated from rivers.</title>
        <authorList>
            <person name="Lu H."/>
        </authorList>
    </citation>
    <scope>NUCLEOTIDE SEQUENCE [LARGE SCALE GENOMIC DNA]</scope>
    <source>
        <strain evidence="2 3">DXS10W</strain>
    </source>
</reference>
<sequence length="420" mass="46150">MKSDNKKIVVLVRQRIVAKSNGSSRYLLGILEHLQKSGHELHIVWPLEATFGRWPYLILSPDVTQFPNLYWRGGIRLGRYVISKNPKVYLSALLAVIDRLLLKGGIIKAPITKRAQSSLAAPVVDDDIIFVERYVKTADCVLFDYVFSVRFASEWVNATPSLVLMHDLFFKREKDFAQQGLSDNYGQISEADEMYLLGQCGGVIAIQEEEAKQVRVSLPDKLVGVAPIGVDVVGAPQAGDDDLISFVGSNAGPNVLGIKWFLDAVWPRLRSMRPNVRLEIAGSCCDVLQPAPGVTLLGVVADLVPLYQRAGVVISPLTVGSGLKVKLIEGLAAGKAMVVTPTTLQGVPELAEYVFVEQEPELFASAIARFLDNRTLRLTIAAEGLAHMKANFSPEAAYGWIDNYYRTAEWGEKGCQARPL</sequence>
<dbReference type="Pfam" id="PF13692">
    <property type="entry name" value="Glyco_trans_1_4"/>
    <property type="match status" value="1"/>
</dbReference>
<dbReference type="PANTHER" id="PTHR46401:SF2">
    <property type="entry name" value="GLYCOSYLTRANSFERASE WBBK-RELATED"/>
    <property type="match status" value="1"/>
</dbReference>
<protein>
    <submittedName>
        <fullName evidence="2">Glycosyltransferase family 4 protein</fullName>
    </submittedName>
</protein>
<accession>A0ABT5I9A9</accession>
<keyword evidence="1" id="KW-0808">Transferase</keyword>
<dbReference type="EMBL" id="JAQQKW010000001">
    <property type="protein sequence ID" value="MDC7692769.1"/>
    <property type="molecule type" value="Genomic_DNA"/>
</dbReference>
<dbReference type="PANTHER" id="PTHR46401">
    <property type="entry name" value="GLYCOSYLTRANSFERASE WBBK-RELATED"/>
    <property type="match status" value="1"/>
</dbReference>
<dbReference type="Gene3D" id="3.40.50.2000">
    <property type="entry name" value="Glycogen Phosphorylase B"/>
    <property type="match status" value="1"/>
</dbReference>
<comment type="caution">
    <text evidence="2">The sequence shown here is derived from an EMBL/GenBank/DDBJ whole genome shotgun (WGS) entry which is preliminary data.</text>
</comment>
<dbReference type="CDD" id="cd03801">
    <property type="entry name" value="GT4_PimA-like"/>
    <property type="match status" value="1"/>
</dbReference>
<evidence type="ECO:0000313" key="3">
    <source>
        <dbReference type="Proteomes" id="UP001216595"/>
    </source>
</evidence>